<proteinExistence type="predicted"/>
<keyword evidence="1" id="KW-0472">Membrane</keyword>
<feature type="chain" id="PRO_5042976514" evidence="2">
    <location>
        <begin position="23"/>
        <end position="153"/>
    </location>
</feature>
<keyword evidence="1" id="KW-1133">Transmembrane helix</keyword>
<sequence>MEKLRSSATVLTAFVLISYCKAAEEDEDEQINAISEENAEPKVIIAEKPDNIYELIATYASSIQVSLFVLFVLYNLLKPILRRRKRSESLWTEDRDTNYMNTVEYILKSIDPVDSAFNLMNVNEENCKKQKICQIQKTLTGAPFFGSIMRNLK</sequence>
<evidence type="ECO:0000256" key="1">
    <source>
        <dbReference type="SAM" id="Phobius"/>
    </source>
</evidence>
<evidence type="ECO:0000313" key="4">
    <source>
        <dbReference type="Proteomes" id="UP001381693"/>
    </source>
</evidence>
<keyword evidence="4" id="KW-1185">Reference proteome</keyword>
<dbReference type="EMBL" id="JAXCGZ010022899">
    <property type="protein sequence ID" value="KAK7021368.1"/>
    <property type="molecule type" value="Genomic_DNA"/>
</dbReference>
<gene>
    <name evidence="3" type="ORF">SK128_009200</name>
</gene>
<keyword evidence="2" id="KW-0732">Signal</keyword>
<name>A0AAN8WFN7_HALRR</name>
<organism evidence="3 4">
    <name type="scientific">Halocaridina rubra</name>
    <name type="common">Hawaiian red shrimp</name>
    <dbReference type="NCBI Taxonomy" id="373956"/>
    <lineage>
        <taxon>Eukaryota</taxon>
        <taxon>Metazoa</taxon>
        <taxon>Ecdysozoa</taxon>
        <taxon>Arthropoda</taxon>
        <taxon>Crustacea</taxon>
        <taxon>Multicrustacea</taxon>
        <taxon>Malacostraca</taxon>
        <taxon>Eumalacostraca</taxon>
        <taxon>Eucarida</taxon>
        <taxon>Decapoda</taxon>
        <taxon>Pleocyemata</taxon>
        <taxon>Caridea</taxon>
        <taxon>Atyoidea</taxon>
        <taxon>Atyidae</taxon>
        <taxon>Halocaridina</taxon>
    </lineage>
</organism>
<evidence type="ECO:0000313" key="3">
    <source>
        <dbReference type="EMBL" id="KAK7021368.1"/>
    </source>
</evidence>
<dbReference type="AlphaFoldDB" id="A0AAN8WFN7"/>
<evidence type="ECO:0000256" key="2">
    <source>
        <dbReference type="SAM" id="SignalP"/>
    </source>
</evidence>
<reference evidence="3 4" key="1">
    <citation type="submission" date="2023-11" db="EMBL/GenBank/DDBJ databases">
        <title>Halocaridina rubra genome assembly.</title>
        <authorList>
            <person name="Smith C."/>
        </authorList>
    </citation>
    <scope>NUCLEOTIDE SEQUENCE [LARGE SCALE GENOMIC DNA]</scope>
    <source>
        <strain evidence="3">EP-1</strain>
        <tissue evidence="3">Whole</tissue>
    </source>
</reference>
<accession>A0AAN8WFN7</accession>
<comment type="caution">
    <text evidence="3">The sequence shown here is derived from an EMBL/GenBank/DDBJ whole genome shotgun (WGS) entry which is preliminary data.</text>
</comment>
<feature type="signal peptide" evidence="2">
    <location>
        <begin position="1"/>
        <end position="22"/>
    </location>
</feature>
<dbReference type="Proteomes" id="UP001381693">
    <property type="component" value="Unassembled WGS sequence"/>
</dbReference>
<feature type="transmembrane region" description="Helical" evidence="1">
    <location>
        <begin position="56"/>
        <end position="77"/>
    </location>
</feature>
<keyword evidence="1" id="KW-0812">Transmembrane</keyword>
<protein>
    <submittedName>
        <fullName evidence="3">Uncharacterized protein</fullName>
    </submittedName>
</protein>